<name>A0A8W8KDI2_MAGGI</name>
<evidence type="ECO:0000256" key="4">
    <source>
        <dbReference type="PIRSR" id="PIRSR000303-1"/>
    </source>
</evidence>
<dbReference type="InterPro" id="IPR000889">
    <property type="entry name" value="Glutathione_peroxidase"/>
</dbReference>
<dbReference type="SUPFAM" id="SSF52833">
    <property type="entry name" value="Thioredoxin-like"/>
    <property type="match status" value="1"/>
</dbReference>
<keyword evidence="3 5" id="KW-0560">Oxidoreductase</keyword>
<dbReference type="OrthoDB" id="446890at2759"/>
<dbReference type="PANTHER" id="PTHR11592">
    <property type="entry name" value="GLUTATHIONE PEROXIDASE"/>
    <property type="match status" value="1"/>
</dbReference>
<accession>A0A8W8KDI2</accession>
<dbReference type="PANTHER" id="PTHR11592:SF78">
    <property type="entry name" value="GLUTATHIONE PEROXIDASE"/>
    <property type="match status" value="1"/>
</dbReference>
<evidence type="ECO:0000256" key="6">
    <source>
        <dbReference type="SAM" id="SignalP"/>
    </source>
</evidence>
<dbReference type="GO" id="GO:0006979">
    <property type="term" value="P:response to oxidative stress"/>
    <property type="evidence" value="ECO:0007669"/>
    <property type="project" value="InterPro"/>
</dbReference>
<evidence type="ECO:0000313" key="7">
    <source>
        <dbReference type="EnsemblMetazoa" id="G2344.1:cds"/>
    </source>
</evidence>
<protein>
    <recommendedName>
        <fullName evidence="5">Glutathione peroxidase</fullName>
    </recommendedName>
</protein>
<keyword evidence="2 5" id="KW-0575">Peroxidase</keyword>
<dbReference type="Pfam" id="PF00255">
    <property type="entry name" value="GSHPx"/>
    <property type="match status" value="1"/>
</dbReference>
<evidence type="ECO:0000256" key="1">
    <source>
        <dbReference type="ARBA" id="ARBA00006926"/>
    </source>
</evidence>
<proteinExistence type="inferred from homology"/>
<dbReference type="InterPro" id="IPR029759">
    <property type="entry name" value="GPX_AS"/>
</dbReference>
<comment type="similarity">
    <text evidence="1 5">Belongs to the glutathione peroxidase family.</text>
</comment>
<feature type="chain" id="PRO_5036451618" description="Glutathione peroxidase" evidence="6">
    <location>
        <begin position="23"/>
        <end position="190"/>
    </location>
</feature>
<evidence type="ECO:0000313" key="8">
    <source>
        <dbReference type="Proteomes" id="UP000005408"/>
    </source>
</evidence>
<dbReference type="Proteomes" id="UP000005408">
    <property type="component" value="Unassembled WGS sequence"/>
</dbReference>
<dbReference type="EnsemblMetazoa" id="G2344.1">
    <property type="protein sequence ID" value="G2344.1:cds"/>
    <property type="gene ID" value="G2344"/>
</dbReference>
<dbReference type="InterPro" id="IPR036249">
    <property type="entry name" value="Thioredoxin-like_sf"/>
</dbReference>
<sequence>MVNIINPVMMLLMLFYLTTVETSDNFFSFSVKQGEKIVPLSHYAGKVVLVVNVASECGYTDGHYKALVRLQDKLGSTEKFTVLAFPCNQFGNQEPGSYNEILSFAKKNYNVNFPIFSKVDVVGDNAPDVWSYLTENIKQPTWNFWKFLVDENGHVVEAWGPWISVEDITQDIIDVMEGNYSIKSRKRGEL</sequence>
<dbReference type="OMA" id="MNILYAK"/>
<feature type="signal peptide" evidence="6">
    <location>
        <begin position="1"/>
        <end position="22"/>
    </location>
</feature>
<evidence type="ECO:0000256" key="2">
    <source>
        <dbReference type="ARBA" id="ARBA00022559"/>
    </source>
</evidence>
<dbReference type="PIRSF" id="PIRSF000303">
    <property type="entry name" value="Glutathion_perox"/>
    <property type="match status" value="1"/>
</dbReference>
<evidence type="ECO:0000256" key="3">
    <source>
        <dbReference type="ARBA" id="ARBA00023002"/>
    </source>
</evidence>
<dbReference type="AlphaFoldDB" id="A0A8W8KDI2"/>
<dbReference type="InterPro" id="IPR029760">
    <property type="entry name" value="GPX_CS"/>
</dbReference>
<evidence type="ECO:0000256" key="5">
    <source>
        <dbReference type="RuleBase" id="RU000499"/>
    </source>
</evidence>
<dbReference type="PROSITE" id="PS00763">
    <property type="entry name" value="GLUTATHIONE_PEROXID_2"/>
    <property type="match status" value="1"/>
</dbReference>
<feature type="active site" evidence="4">
    <location>
        <position position="57"/>
    </location>
</feature>
<dbReference type="GO" id="GO:0004601">
    <property type="term" value="F:peroxidase activity"/>
    <property type="evidence" value="ECO:0007669"/>
    <property type="project" value="UniProtKB-KW"/>
</dbReference>
<dbReference type="PROSITE" id="PS00460">
    <property type="entry name" value="GLUTATHIONE_PEROXID_1"/>
    <property type="match status" value="1"/>
</dbReference>
<dbReference type="CDD" id="cd00340">
    <property type="entry name" value="GSH_Peroxidase"/>
    <property type="match status" value="1"/>
</dbReference>
<keyword evidence="8" id="KW-1185">Reference proteome</keyword>
<dbReference type="PROSITE" id="PS51355">
    <property type="entry name" value="GLUTATHIONE_PEROXID_3"/>
    <property type="match status" value="1"/>
</dbReference>
<dbReference type="PRINTS" id="PR01011">
    <property type="entry name" value="GLUTPROXDASE"/>
</dbReference>
<organism evidence="7 8">
    <name type="scientific">Magallana gigas</name>
    <name type="common">Pacific oyster</name>
    <name type="synonym">Crassostrea gigas</name>
    <dbReference type="NCBI Taxonomy" id="29159"/>
    <lineage>
        <taxon>Eukaryota</taxon>
        <taxon>Metazoa</taxon>
        <taxon>Spiralia</taxon>
        <taxon>Lophotrochozoa</taxon>
        <taxon>Mollusca</taxon>
        <taxon>Bivalvia</taxon>
        <taxon>Autobranchia</taxon>
        <taxon>Pteriomorphia</taxon>
        <taxon>Ostreida</taxon>
        <taxon>Ostreoidea</taxon>
        <taxon>Ostreidae</taxon>
        <taxon>Magallana</taxon>
    </lineage>
</organism>
<keyword evidence="6" id="KW-0732">Signal</keyword>
<dbReference type="Gene3D" id="3.40.30.10">
    <property type="entry name" value="Glutaredoxin"/>
    <property type="match status" value="1"/>
</dbReference>
<reference evidence="7" key="1">
    <citation type="submission" date="2022-08" db="UniProtKB">
        <authorList>
            <consortium name="EnsemblMetazoa"/>
        </authorList>
    </citation>
    <scope>IDENTIFICATION</scope>
    <source>
        <strain evidence="7">05x7-T-G4-1.051#20</strain>
    </source>
</reference>